<dbReference type="InterPro" id="IPR032857">
    <property type="entry name" value="ALKBH4"/>
</dbReference>
<dbReference type="Proteomes" id="UP000050790">
    <property type="component" value="Unassembled WGS sequence"/>
</dbReference>
<dbReference type="GO" id="GO:0032451">
    <property type="term" value="F:demethylase activity"/>
    <property type="evidence" value="ECO:0007669"/>
    <property type="project" value="TreeGrafter"/>
</dbReference>
<dbReference type="Gene3D" id="2.60.120.590">
    <property type="entry name" value="Alpha-ketoglutarate-dependent dioxygenase AlkB-like"/>
    <property type="match status" value="1"/>
</dbReference>
<dbReference type="SUPFAM" id="SSF51197">
    <property type="entry name" value="Clavaminate synthase-like"/>
    <property type="match status" value="1"/>
</dbReference>
<dbReference type="PANTHER" id="PTHR12463">
    <property type="entry name" value="OXYGENASE-RELATED"/>
    <property type="match status" value="1"/>
</dbReference>
<organism evidence="2 3">
    <name type="scientific">Schistosoma margrebowiei</name>
    <dbReference type="NCBI Taxonomy" id="48269"/>
    <lineage>
        <taxon>Eukaryota</taxon>
        <taxon>Metazoa</taxon>
        <taxon>Spiralia</taxon>
        <taxon>Lophotrochozoa</taxon>
        <taxon>Platyhelminthes</taxon>
        <taxon>Trematoda</taxon>
        <taxon>Digenea</taxon>
        <taxon>Strigeidida</taxon>
        <taxon>Schistosomatoidea</taxon>
        <taxon>Schistosomatidae</taxon>
        <taxon>Schistosoma</taxon>
    </lineage>
</organism>
<reference evidence="3" key="1">
    <citation type="submission" date="2023-11" db="UniProtKB">
        <authorList>
            <consortium name="WormBaseParasite"/>
        </authorList>
    </citation>
    <scope>IDENTIFICATION</scope>
</reference>
<dbReference type="PANTHER" id="PTHR12463:SF0">
    <property type="entry name" value="ALPHA-KETOGLUTARATE-DEPENDENT DIOXYGENASE ALKB HOMOLOG 4"/>
    <property type="match status" value="1"/>
</dbReference>
<dbReference type="GO" id="GO:0016491">
    <property type="term" value="F:oxidoreductase activity"/>
    <property type="evidence" value="ECO:0007669"/>
    <property type="project" value="TreeGrafter"/>
</dbReference>
<evidence type="ECO:0000313" key="2">
    <source>
        <dbReference type="Proteomes" id="UP000050790"/>
    </source>
</evidence>
<dbReference type="InterPro" id="IPR037151">
    <property type="entry name" value="AlkB-like_sf"/>
</dbReference>
<dbReference type="WBParaSite" id="SMRG1_58440.3">
    <property type="protein sequence ID" value="SMRG1_58440.3"/>
    <property type="gene ID" value="SMRG1_58440"/>
</dbReference>
<comment type="cofactor">
    <cofactor evidence="1">
        <name>Fe(2+)</name>
        <dbReference type="ChEBI" id="CHEBI:29033"/>
    </cofactor>
</comment>
<protein>
    <recommendedName>
        <fullName evidence="4">Fe2OG dioxygenase domain-containing protein</fullName>
    </recommendedName>
</protein>
<name>A0AA85A1Q8_9TREM</name>
<proteinExistence type="predicted"/>
<evidence type="ECO:0008006" key="4">
    <source>
        <dbReference type="Google" id="ProtNLM"/>
    </source>
</evidence>
<evidence type="ECO:0000256" key="1">
    <source>
        <dbReference type="ARBA" id="ARBA00001954"/>
    </source>
</evidence>
<dbReference type="GO" id="GO:0070988">
    <property type="term" value="P:demethylation"/>
    <property type="evidence" value="ECO:0007669"/>
    <property type="project" value="InterPro"/>
</dbReference>
<dbReference type="AlphaFoldDB" id="A0AA85A1Q8"/>
<accession>A0AA85A1Q8</accession>
<sequence>MTIIQSFSSIIQFLSPERKCGCKGIRSCAICDNDNIQKDKGRQLDEFTFCPSCDMAVVETNIMSKEFHVHQGGFPFLDIEVIRDFVDENEEAMLVEEIDKQAWVLSQSGRRKQDYGPKVNFKRQKVHIGGFAGLPAYSRFLITRYNDLIRESKSLRPEFLPVELCNLEYKSDRGACIVPHYDDSWLWGDRLVTVNLSGATYLTFTLPTTDVVDGINHEFKRVQSYVPNICRGSFCVRVLLDRRSLVVVSGPARYIWQHEIRRSDIPIRRIAMTFRELSSTFSPESGNMTDEQKFGKKLLEIASTYPHM</sequence>
<evidence type="ECO:0000313" key="3">
    <source>
        <dbReference type="WBParaSite" id="SMRG1_58440.3"/>
    </source>
</evidence>